<protein>
    <submittedName>
        <fullName evidence="3">Expressed protein</fullName>
    </submittedName>
</protein>
<evidence type="ECO:0000256" key="1">
    <source>
        <dbReference type="SAM" id="MobiDB-lite"/>
    </source>
</evidence>
<keyword evidence="2" id="KW-1133">Transmembrane helix</keyword>
<keyword evidence="2" id="KW-0472">Membrane</keyword>
<gene>
    <name evidence="3" type="ORF">PPACK8108_LOCUS22989</name>
</gene>
<dbReference type="AlphaFoldDB" id="A0AAV0BLG9"/>
<proteinExistence type="predicted"/>
<sequence>MSTQAAAKTTPVPSSSAPLVHTTHPPQTNSVKAAAPTALPSKVDSELTNPQSLLSSISLPAAVSVQAPPTAPFSINTGSFIGSSTRASVSPSQSSHRNSSNGSHLGALSAIVVGCLVAFVLIVGSLGYFLKRKMASKRAEEKDDNFVVVPPTFLLKPEDRQLGGIGESPSTGIIPSSYLYGLPGDVSSQNKSKTEQNSYYNEYDEVESFQIQHEYLQSRIPDGGDWDGSRPVKI</sequence>
<evidence type="ECO:0000313" key="4">
    <source>
        <dbReference type="Proteomes" id="UP001153365"/>
    </source>
</evidence>
<reference evidence="3" key="1">
    <citation type="submission" date="2022-06" db="EMBL/GenBank/DDBJ databases">
        <authorList>
            <consortium name="SYNGENTA / RWTH Aachen University"/>
        </authorList>
    </citation>
    <scope>NUCLEOTIDE SEQUENCE</scope>
</reference>
<accession>A0AAV0BLG9</accession>
<organism evidence="3 4">
    <name type="scientific">Phakopsora pachyrhizi</name>
    <name type="common">Asian soybean rust disease fungus</name>
    <dbReference type="NCBI Taxonomy" id="170000"/>
    <lineage>
        <taxon>Eukaryota</taxon>
        <taxon>Fungi</taxon>
        <taxon>Dikarya</taxon>
        <taxon>Basidiomycota</taxon>
        <taxon>Pucciniomycotina</taxon>
        <taxon>Pucciniomycetes</taxon>
        <taxon>Pucciniales</taxon>
        <taxon>Phakopsoraceae</taxon>
        <taxon>Phakopsora</taxon>
    </lineage>
</organism>
<keyword evidence="2" id="KW-0812">Transmembrane</keyword>
<comment type="caution">
    <text evidence="3">The sequence shown here is derived from an EMBL/GenBank/DDBJ whole genome shotgun (WGS) entry which is preliminary data.</text>
</comment>
<dbReference type="EMBL" id="CALTRL010005952">
    <property type="protein sequence ID" value="CAH7688085.1"/>
    <property type="molecule type" value="Genomic_DNA"/>
</dbReference>
<feature type="transmembrane region" description="Helical" evidence="2">
    <location>
        <begin position="105"/>
        <end position="130"/>
    </location>
</feature>
<feature type="region of interest" description="Disordered" evidence="1">
    <location>
        <begin position="1"/>
        <end position="44"/>
    </location>
</feature>
<feature type="compositionally biased region" description="Polar residues" evidence="1">
    <location>
        <begin position="1"/>
        <end position="17"/>
    </location>
</feature>
<evidence type="ECO:0000256" key="2">
    <source>
        <dbReference type="SAM" id="Phobius"/>
    </source>
</evidence>
<name>A0AAV0BLG9_PHAPC</name>
<keyword evidence="4" id="KW-1185">Reference proteome</keyword>
<evidence type="ECO:0000313" key="3">
    <source>
        <dbReference type="EMBL" id="CAH7688085.1"/>
    </source>
</evidence>
<dbReference type="Proteomes" id="UP001153365">
    <property type="component" value="Unassembled WGS sequence"/>
</dbReference>